<dbReference type="EMBL" id="SNSC02000016">
    <property type="protein sequence ID" value="TID17384.1"/>
    <property type="molecule type" value="Genomic_DNA"/>
</dbReference>
<comment type="caution">
    <text evidence="1">The sequence shown here is derived from an EMBL/GenBank/DDBJ whole genome shotgun (WGS) entry which is preliminary data.</text>
</comment>
<evidence type="ECO:0000313" key="2">
    <source>
        <dbReference type="Proteomes" id="UP000298493"/>
    </source>
</evidence>
<dbReference type="Proteomes" id="UP000298493">
    <property type="component" value="Unassembled WGS sequence"/>
</dbReference>
<organism evidence="1 2">
    <name type="scientific">Venturia nashicola</name>
    <dbReference type="NCBI Taxonomy" id="86259"/>
    <lineage>
        <taxon>Eukaryota</taxon>
        <taxon>Fungi</taxon>
        <taxon>Dikarya</taxon>
        <taxon>Ascomycota</taxon>
        <taxon>Pezizomycotina</taxon>
        <taxon>Dothideomycetes</taxon>
        <taxon>Pleosporomycetidae</taxon>
        <taxon>Venturiales</taxon>
        <taxon>Venturiaceae</taxon>
        <taxon>Venturia</taxon>
    </lineage>
</organism>
<gene>
    <name evidence="1" type="ORF">E6O75_ATG08130</name>
</gene>
<reference evidence="1 2" key="1">
    <citation type="submission" date="2019-04" db="EMBL/GenBank/DDBJ databases">
        <title>High contiguity whole genome sequence and gene annotation resource for two Venturia nashicola isolates.</title>
        <authorList>
            <person name="Prokchorchik M."/>
            <person name="Won K."/>
            <person name="Lee Y."/>
            <person name="Choi E.D."/>
            <person name="Segonzac C."/>
            <person name="Sohn K.H."/>
        </authorList>
    </citation>
    <scope>NUCLEOTIDE SEQUENCE [LARGE SCALE GENOMIC DNA]</scope>
    <source>
        <strain evidence="1 2">PRI2</strain>
    </source>
</reference>
<keyword evidence="2" id="KW-1185">Reference proteome</keyword>
<protein>
    <submittedName>
        <fullName evidence="1">Uncharacterized protein</fullName>
    </submittedName>
</protein>
<proteinExistence type="predicted"/>
<accession>A0A4Z1NRF5</accession>
<sequence length="237" mass="26111">MTWLITLNDLADHLSMTCSIGEWHPLFASATTMHLVPVLIDGKIQCGEMNAMFGYKGVMGNALKSRPWLTSLAIPDVQSTHYIAYTLPPPTGPSDSFPVRPANDGIPGPVTPSRPPRPLCALPSNLVCSLLSRSLHGDGELRGRIRHGCITRPIPIRNVQSIRSISVLPSDILGVLIRHLDGISSIIFTSLINHHDFARCWRQIGKTRFGLTSDLEIQQLLLLVLRLESWSGENKTI</sequence>
<evidence type="ECO:0000313" key="1">
    <source>
        <dbReference type="EMBL" id="TID17384.1"/>
    </source>
</evidence>
<dbReference type="AlphaFoldDB" id="A0A4Z1NRF5"/>
<name>A0A4Z1NRF5_9PEZI</name>